<dbReference type="FunFam" id="3.30.160.60:FF:000965">
    <property type="entry name" value="Neurotrophin receptor-interacting factor homolog"/>
    <property type="match status" value="1"/>
</dbReference>
<dbReference type="FunFam" id="3.30.160.60:FF:000286">
    <property type="entry name" value="Zinc finger protein 770"/>
    <property type="match status" value="1"/>
</dbReference>
<keyword evidence="4 10" id="KW-0863">Zinc-finger</keyword>
<feature type="domain" description="C2H2-type" evidence="12">
    <location>
        <begin position="223"/>
        <end position="250"/>
    </location>
</feature>
<dbReference type="AlphaFoldDB" id="A0A7J7YUF2"/>
<reference evidence="14 15" key="1">
    <citation type="journal article" date="2020" name="Nature">
        <title>Six reference-quality genomes reveal evolution of bat adaptations.</title>
        <authorList>
            <person name="Jebb D."/>
            <person name="Huang Z."/>
            <person name="Pippel M."/>
            <person name="Hughes G.M."/>
            <person name="Lavrichenko K."/>
            <person name="Devanna P."/>
            <person name="Winkler S."/>
            <person name="Jermiin L.S."/>
            <person name="Skirmuntt E.C."/>
            <person name="Katzourakis A."/>
            <person name="Burkitt-Gray L."/>
            <person name="Ray D.A."/>
            <person name="Sullivan K.A.M."/>
            <person name="Roscito J.G."/>
            <person name="Kirilenko B.M."/>
            <person name="Davalos L.M."/>
            <person name="Corthals A.P."/>
            <person name="Power M.L."/>
            <person name="Jones G."/>
            <person name="Ransome R.D."/>
            <person name="Dechmann D.K.N."/>
            <person name="Locatelli A.G."/>
            <person name="Puechmaille S.J."/>
            <person name="Fedrigo O."/>
            <person name="Jarvis E.D."/>
            <person name="Hiller M."/>
            <person name="Vernes S.C."/>
            <person name="Myers E.W."/>
            <person name="Teeling E.C."/>
        </authorList>
    </citation>
    <scope>NUCLEOTIDE SEQUENCE [LARGE SCALE GENOMIC DNA]</scope>
    <source>
        <strain evidence="14">MRhiFer1</strain>
        <tissue evidence="14">Lung</tissue>
    </source>
</reference>
<dbReference type="GO" id="GO:0005634">
    <property type="term" value="C:nucleus"/>
    <property type="evidence" value="ECO:0007669"/>
    <property type="project" value="UniProtKB-SubCell"/>
</dbReference>
<dbReference type="Gene3D" id="6.10.140.140">
    <property type="match status" value="1"/>
</dbReference>
<dbReference type="PANTHER" id="PTHR24381">
    <property type="entry name" value="ZINC FINGER PROTEIN"/>
    <property type="match status" value="1"/>
</dbReference>
<dbReference type="SMART" id="SM00355">
    <property type="entry name" value="ZnF_C2H2"/>
    <property type="match status" value="7"/>
</dbReference>
<feature type="domain" description="C2H2-type" evidence="12">
    <location>
        <begin position="167"/>
        <end position="194"/>
    </location>
</feature>
<keyword evidence="7" id="KW-0238">DNA-binding</keyword>
<dbReference type="GO" id="GO:0008270">
    <property type="term" value="F:zinc ion binding"/>
    <property type="evidence" value="ECO:0007669"/>
    <property type="project" value="UniProtKB-KW"/>
</dbReference>
<comment type="subcellular location">
    <subcellularLocation>
        <location evidence="1">Nucleus</location>
    </subcellularLocation>
</comment>
<dbReference type="SUPFAM" id="SSF109640">
    <property type="entry name" value="KRAB domain (Kruppel-associated box)"/>
    <property type="match status" value="1"/>
</dbReference>
<evidence type="ECO:0000256" key="5">
    <source>
        <dbReference type="ARBA" id="ARBA00022833"/>
    </source>
</evidence>
<evidence type="ECO:0000256" key="7">
    <source>
        <dbReference type="ARBA" id="ARBA00023125"/>
    </source>
</evidence>
<evidence type="ECO:0000256" key="2">
    <source>
        <dbReference type="ARBA" id="ARBA00022723"/>
    </source>
</evidence>
<dbReference type="PROSITE" id="PS50157">
    <property type="entry name" value="ZINC_FINGER_C2H2_2"/>
    <property type="match status" value="6"/>
</dbReference>
<evidence type="ECO:0000256" key="4">
    <source>
        <dbReference type="ARBA" id="ARBA00022771"/>
    </source>
</evidence>
<sequence>MEEKAFGQLKPIEPVQKLLPHVDQEAWQEAVSKECWWKAWVKKPVTFEDVAVNFTQEEWECLDASQRVFYQDVMSETFKNLVSVDLITKLKQEEKQWRADLHHPDREGLPSGGKKEELQGHYQSLRYEGTSDDKVFLACRGSDLSSAPAGSMGRTPVFPASWAGPLFSCHTCGRCFSKRSNLHSHQFIHNPKQTDNCSQCGKSFRNPKALSYHRRMHLGERPFCCSLCDKTYCDASGLSRHRRVHLGYRPHSCPFCEKSFRDQSELKRHQKTHQNQEPVAGNQKHIVRIPGTPDGTQEPAVRSQGFAARSHALVARTQEPIFRTKGPQAPTQPSTDRNQARGPVTRTQAANPGACCLNSRSKSYLPKPSRLKVFSCPYCPLTFSKKAHLSRHQKAHLTEQSNSCFRCGKSFSSFSGLVRHQQAHWKQKAYRCPVCDLCFGEKEDLVGHWGAYKARGLCWDSPQKCWAILGQWLGLLHDATSMAGKEMDLLGSKPRRRGKGEGMQGEKSK</sequence>
<dbReference type="PROSITE" id="PS50805">
    <property type="entry name" value="KRAB"/>
    <property type="match status" value="1"/>
</dbReference>
<feature type="domain" description="C2H2-type" evidence="12">
    <location>
        <begin position="251"/>
        <end position="278"/>
    </location>
</feature>
<evidence type="ECO:0000259" key="13">
    <source>
        <dbReference type="PROSITE" id="PS50805"/>
    </source>
</evidence>
<evidence type="ECO:0000256" key="9">
    <source>
        <dbReference type="ARBA" id="ARBA00023242"/>
    </source>
</evidence>
<dbReference type="EMBL" id="JACAGC010000005">
    <property type="protein sequence ID" value="KAF6365673.1"/>
    <property type="molecule type" value="Genomic_DNA"/>
</dbReference>
<dbReference type="InterPro" id="IPR036051">
    <property type="entry name" value="KRAB_dom_sf"/>
</dbReference>
<accession>A0A7J7YUF2</accession>
<keyword evidence="2" id="KW-0479">Metal-binding</keyword>
<keyword evidence="9" id="KW-0539">Nucleus</keyword>
<comment type="caution">
    <text evidence="14">The sequence shown here is derived from an EMBL/GenBank/DDBJ whole genome shotgun (WGS) entry which is preliminary data.</text>
</comment>
<evidence type="ECO:0000256" key="6">
    <source>
        <dbReference type="ARBA" id="ARBA00023015"/>
    </source>
</evidence>
<keyword evidence="5" id="KW-0862">Zinc</keyword>
<proteinExistence type="predicted"/>
<evidence type="ECO:0000259" key="12">
    <source>
        <dbReference type="PROSITE" id="PS50157"/>
    </source>
</evidence>
<dbReference type="InterPro" id="IPR013087">
    <property type="entry name" value="Znf_C2H2_type"/>
</dbReference>
<evidence type="ECO:0000313" key="15">
    <source>
        <dbReference type="Proteomes" id="UP000585614"/>
    </source>
</evidence>
<evidence type="ECO:0000256" key="11">
    <source>
        <dbReference type="SAM" id="MobiDB-lite"/>
    </source>
</evidence>
<keyword evidence="8" id="KW-0804">Transcription</keyword>
<keyword evidence="3" id="KW-0677">Repeat</keyword>
<dbReference type="GO" id="GO:0000981">
    <property type="term" value="F:DNA-binding transcription factor activity, RNA polymerase II-specific"/>
    <property type="evidence" value="ECO:0007669"/>
    <property type="project" value="TreeGrafter"/>
</dbReference>
<dbReference type="SMART" id="SM00349">
    <property type="entry name" value="KRAB"/>
    <property type="match status" value="1"/>
</dbReference>
<evidence type="ECO:0000256" key="1">
    <source>
        <dbReference type="ARBA" id="ARBA00004123"/>
    </source>
</evidence>
<dbReference type="GO" id="GO:0000977">
    <property type="term" value="F:RNA polymerase II transcription regulatory region sequence-specific DNA binding"/>
    <property type="evidence" value="ECO:0007669"/>
    <property type="project" value="TreeGrafter"/>
</dbReference>
<dbReference type="Pfam" id="PF00096">
    <property type="entry name" value="zf-C2H2"/>
    <property type="match status" value="6"/>
</dbReference>
<keyword evidence="6" id="KW-0805">Transcription regulation</keyword>
<feature type="region of interest" description="Disordered" evidence="11">
    <location>
        <begin position="490"/>
        <end position="509"/>
    </location>
</feature>
<evidence type="ECO:0000313" key="14">
    <source>
        <dbReference type="EMBL" id="KAF6365673.1"/>
    </source>
</evidence>
<feature type="domain" description="C2H2-type" evidence="12">
    <location>
        <begin position="195"/>
        <end position="222"/>
    </location>
</feature>
<dbReference type="InterPro" id="IPR001909">
    <property type="entry name" value="KRAB"/>
</dbReference>
<dbReference type="SUPFAM" id="SSF57667">
    <property type="entry name" value="beta-beta-alpha zinc fingers"/>
    <property type="match status" value="3"/>
</dbReference>
<evidence type="ECO:0000256" key="8">
    <source>
        <dbReference type="ARBA" id="ARBA00023163"/>
    </source>
</evidence>
<dbReference type="Gene3D" id="3.30.160.60">
    <property type="entry name" value="Classic Zinc Finger"/>
    <property type="match status" value="6"/>
</dbReference>
<name>A0A7J7YUF2_RHIFE</name>
<feature type="domain" description="KRAB" evidence="13">
    <location>
        <begin position="45"/>
        <end position="109"/>
    </location>
</feature>
<feature type="domain" description="C2H2-type" evidence="12">
    <location>
        <begin position="402"/>
        <end position="429"/>
    </location>
</feature>
<feature type="region of interest" description="Disordered" evidence="11">
    <location>
        <begin position="319"/>
        <end position="347"/>
    </location>
</feature>
<feature type="domain" description="C2H2-type" evidence="12">
    <location>
        <begin position="374"/>
        <end position="401"/>
    </location>
</feature>
<dbReference type="FunFam" id="3.30.160.60:FF:000671">
    <property type="entry name" value="Zinc finger protein 26"/>
    <property type="match status" value="1"/>
</dbReference>
<dbReference type="PANTHER" id="PTHR24381:SF390">
    <property type="entry name" value="ZINC FINGER PROTEIN 37 HOMOLOG"/>
    <property type="match status" value="1"/>
</dbReference>
<dbReference type="InterPro" id="IPR036236">
    <property type="entry name" value="Znf_C2H2_sf"/>
</dbReference>
<dbReference type="Pfam" id="PF01352">
    <property type="entry name" value="KRAB"/>
    <property type="match status" value="1"/>
</dbReference>
<protein>
    <submittedName>
        <fullName evidence="14">ZFP57 zinc finger protein</fullName>
    </submittedName>
</protein>
<dbReference type="CDD" id="cd07765">
    <property type="entry name" value="KRAB_A-box"/>
    <property type="match status" value="1"/>
</dbReference>
<organism evidence="14 15">
    <name type="scientific">Rhinolophus ferrumequinum</name>
    <name type="common">Greater horseshoe bat</name>
    <dbReference type="NCBI Taxonomy" id="59479"/>
    <lineage>
        <taxon>Eukaryota</taxon>
        <taxon>Metazoa</taxon>
        <taxon>Chordata</taxon>
        <taxon>Craniata</taxon>
        <taxon>Vertebrata</taxon>
        <taxon>Euteleostomi</taxon>
        <taxon>Mammalia</taxon>
        <taxon>Eutheria</taxon>
        <taxon>Laurasiatheria</taxon>
        <taxon>Chiroptera</taxon>
        <taxon>Yinpterochiroptera</taxon>
        <taxon>Rhinolophoidea</taxon>
        <taxon>Rhinolophidae</taxon>
        <taxon>Rhinolophinae</taxon>
        <taxon>Rhinolophus</taxon>
    </lineage>
</organism>
<dbReference type="PROSITE" id="PS00028">
    <property type="entry name" value="ZINC_FINGER_C2H2_1"/>
    <property type="match status" value="6"/>
</dbReference>
<evidence type="ECO:0000256" key="3">
    <source>
        <dbReference type="ARBA" id="ARBA00022737"/>
    </source>
</evidence>
<gene>
    <name evidence="14" type="ORF">mRhiFer1_018644</name>
</gene>
<evidence type="ECO:0000256" key="10">
    <source>
        <dbReference type="PROSITE-ProRule" id="PRU00042"/>
    </source>
</evidence>
<dbReference type="Proteomes" id="UP000585614">
    <property type="component" value="Unassembled WGS sequence"/>
</dbReference>